<dbReference type="OrthoDB" id="3891782at2759"/>
<feature type="compositionally biased region" description="Low complexity" evidence="1">
    <location>
        <begin position="261"/>
        <end position="278"/>
    </location>
</feature>
<comment type="caution">
    <text evidence="2">The sequence shown here is derived from an EMBL/GenBank/DDBJ whole genome shotgun (WGS) entry which is preliminary data.</text>
</comment>
<dbReference type="EMBL" id="JYKN01001596">
    <property type="protein sequence ID" value="KKK19752.1"/>
    <property type="molecule type" value="Genomic_DNA"/>
</dbReference>
<dbReference type="VEuPathDB" id="FungiDB:P175DRAFT_0426361"/>
<evidence type="ECO:0000313" key="2">
    <source>
        <dbReference type="EMBL" id="KKK19752.1"/>
    </source>
</evidence>
<name>A0A0F8X829_9EURO</name>
<reference evidence="2 3" key="1">
    <citation type="submission" date="2015-02" db="EMBL/GenBank/DDBJ databases">
        <title>Draft Genome Sequences of Two Closely-Related Aflatoxigenic Aspergillus Species Obtained from the Cote d'Ivoire.</title>
        <authorList>
            <person name="Moore G.G."/>
            <person name="Beltz S.B."/>
            <person name="Mack B.M."/>
        </authorList>
    </citation>
    <scope>NUCLEOTIDE SEQUENCE [LARGE SCALE GENOMIC DNA]</scope>
    <source>
        <strain evidence="2 3">SRRC1432</strain>
    </source>
</reference>
<keyword evidence="3" id="KW-1185">Reference proteome</keyword>
<protein>
    <submittedName>
        <fullName evidence="2">Uncharacterized protein</fullName>
    </submittedName>
</protein>
<evidence type="ECO:0000256" key="1">
    <source>
        <dbReference type="SAM" id="MobiDB-lite"/>
    </source>
</evidence>
<dbReference type="AlphaFoldDB" id="A0A0F8X829"/>
<dbReference type="VEuPathDB" id="FungiDB:P175DRAFT_046492"/>
<dbReference type="Proteomes" id="UP000034947">
    <property type="component" value="Unassembled WGS sequence"/>
</dbReference>
<proteinExistence type="predicted"/>
<evidence type="ECO:0000313" key="3">
    <source>
        <dbReference type="Proteomes" id="UP000034947"/>
    </source>
</evidence>
<feature type="region of interest" description="Disordered" evidence="1">
    <location>
        <begin position="253"/>
        <end position="289"/>
    </location>
</feature>
<feature type="region of interest" description="Disordered" evidence="1">
    <location>
        <begin position="190"/>
        <end position="237"/>
    </location>
</feature>
<sequence length="491" mass="54473">MSPVLQESHWDLTKKVVVSVPGTKHSCDAKCRIAYSNDPERGSISLSIKAALANSTNSSDSLTLNICPEAIQKSSLVKRSNPNLCPSELSSKIRQTISGATAVSTLSIYLARPGIVLCPSWAKSLSSSDPRDSNFIAFAHICQSKSLRLHFARVQFQGEEFETLRKFCSRIQTLQPESFAHHRHGVVKRDPSIFKLSPPPYDEEQVSTPAEQADPPQYNDQPELNPVIGKRDRGRSLSPEECCKRRLLTHPDWLGAPTEVNTPSTRSPSTSSNSIRPTHFTHASSPDDADHFSLRYLEQKLSRLPEDRVRELLIRSGHHRLLALSGDVDGGLPSKSWTSGPPGVHLIDPDIKRYIDEEIHNSSKLQQDIVRDSIKSELDDIVQDSIRSELPGLVDHFREEIADEHKMKVCELGEVVQDSVCEIQTVTDGSSEVIGSVTTAHIDELNKQAVEAKKALKELATKLTVSLRASFDDLRGSRHEKQGTHARCRSV</sequence>
<organism evidence="2 3">
    <name type="scientific">Aspergillus ochraceoroseus</name>
    <dbReference type="NCBI Taxonomy" id="138278"/>
    <lineage>
        <taxon>Eukaryota</taxon>
        <taxon>Fungi</taxon>
        <taxon>Dikarya</taxon>
        <taxon>Ascomycota</taxon>
        <taxon>Pezizomycotina</taxon>
        <taxon>Eurotiomycetes</taxon>
        <taxon>Eurotiomycetidae</taxon>
        <taxon>Eurotiales</taxon>
        <taxon>Aspergillaceae</taxon>
        <taxon>Aspergillus</taxon>
        <taxon>Aspergillus subgen. Nidulantes</taxon>
    </lineage>
</organism>
<gene>
    <name evidence="2" type="ORF">AOCH_002193</name>
</gene>
<accession>A0A0F8X829</accession>